<dbReference type="Gene3D" id="3.40.30.10">
    <property type="entry name" value="Glutaredoxin"/>
    <property type="match status" value="1"/>
</dbReference>
<dbReference type="GO" id="GO:0045454">
    <property type="term" value="P:cell redox homeostasis"/>
    <property type="evidence" value="ECO:0007669"/>
    <property type="project" value="TreeGrafter"/>
</dbReference>
<feature type="compositionally biased region" description="Basic and acidic residues" evidence="9">
    <location>
        <begin position="239"/>
        <end position="252"/>
    </location>
</feature>
<dbReference type="FunFam" id="3.40.30.10:FF:000003">
    <property type="entry name" value="Peroxiredoxin 1"/>
    <property type="match status" value="1"/>
</dbReference>
<evidence type="ECO:0000313" key="12">
    <source>
        <dbReference type="Proteomes" id="UP001151582"/>
    </source>
</evidence>
<dbReference type="AlphaFoldDB" id="A0A9W8B119"/>
<evidence type="ECO:0000256" key="7">
    <source>
        <dbReference type="ARBA" id="ARBA00023284"/>
    </source>
</evidence>
<dbReference type="PANTHER" id="PTHR10681:SF128">
    <property type="entry name" value="THIOREDOXIN-DEPENDENT PEROXIDE REDUCTASE, MITOCHONDRIAL"/>
    <property type="match status" value="1"/>
</dbReference>
<protein>
    <recommendedName>
        <fullName evidence="2">thioredoxin-dependent peroxiredoxin</fullName>
        <ecNumber evidence="2">1.11.1.24</ecNumber>
    </recommendedName>
</protein>
<proteinExistence type="inferred from homology"/>
<feature type="domain" description="Thioredoxin" evidence="10">
    <location>
        <begin position="59"/>
        <end position="217"/>
    </location>
</feature>
<evidence type="ECO:0000256" key="6">
    <source>
        <dbReference type="ARBA" id="ARBA00023157"/>
    </source>
</evidence>
<organism evidence="11 12">
    <name type="scientific">Dimargaris verticillata</name>
    <dbReference type="NCBI Taxonomy" id="2761393"/>
    <lineage>
        <taxon>Eukaryota</taxon>
        <taxon>Fungi</taxon>
        <taxon>Fungi incertae sedis</taxon>
        <taxon>Zoopagomycota</taxon>
        <taxon>Kickxellomycotina</taxon>
        <taxon>Dimargaritomycetes</taxon>
        <taxon>Dimargaritales</taxon>
        <taxon>Dimargaritaceae</taxon>
        <taxon>Dimargaris</taxon>
    </lineage>
</organism>
<evidence type="ECO:0000256" key="3">
    <source>
        <dbReference type="ARBA" id="ARBA00022559"/>
    </source>
</evidence>
<keyword evidence="6" id="KW-1015">Disulfide bond</keyword>
<dbReference type="Proteomes" id="UP001151582">
    <property type="component" value="Unassembled WGS sequence"/>
</dbReference>
<evidence type="ECO:0000256" key="9">
    <source>
        <dbReference type="SAM" id="MobiDB-lite"/>
    </source>
</evidence>
<evidence type="ECO:0000256" key="8">
    <source>
        <dbReference type="ARBA" id="ARBA00049091"/>
    </source>
</evidence>
<comment type="similarity">
    <text evidence="1">Belongs to the peroxiredoxin family. AhpC/Prx1 subfamily.</text>
</comment>
<dbReference type="InterPro" id="IPR050217">
    <property type="entry name" value="Peroxiredoxin"/>
</dbReference>
<keyword evidence="5 11" id="KW-0560">Oxidoreductase</keyword>
<dbReference type="GO" id="GO:0005829">
    <property type="term" value="C:cytosol"/>
    <property type="evidence" value="ECO:0007669"/>
    <property type="project" value="TreeGrafter"/>
</dbReference>
<dbReference type="InterPro" id="IPR019479">
    <property type="entry name" value="Peroxiredoxin_C"/>
</dbReference>
<accession>A0A9W8B119</accession>
<dbReference type="GO" id="GO:0006979">
    <property type="term" value="P:response to oxidative stress"/>
    <property type="evidence" value="ECO:0007669"/>
    <property type="project" value="TreeGrafter"/>
</dbReference>
<evidence type="ECO:0000256" key="2">
    <source>
        <dbReference type="ARBA" id="ARBA00013017"/>
    </source>
</evidence>
<dbReference type="InterPro" id="IPR036249">
    <property type="entry name" value="Thioredoxin-like_sf"/>
</dbReference>
<keyword evidence="7" id="KW-0676">Redox-active center</keyword>
<dbReference type="EMBL" id="JANBQB010000904">
    <property type="protein sequence ID" value="KAJ1973047.1"/>
    <property type="molecule type" value="Genomic_DNA"/>
</dbReference>
<keyword evidence="12" id="KW-1185">Reference proteome</keyword>
<dbReference type="Pfam" id="PF10417">
    <property type="entry name" value="1-cysPrx_C"/>
    <property type="match status" value="1"/>
</dbReference>
<dbReference type="InterPro" id="IPR013766">
    <property type="entry name" value="Thioredoxin_domain"/>
</dbReference>
<reference evidence="11" key="1">
    <citation type="submission" date="2022-07" db="EMBL/GenBank/DDBJ databases">
        <title>Phylogenomic reconstructions and comparative analyses of Kickxellomycotina fungi.</title>
        <authorList>
            <person name="Reynolds N.K."/>
            <person name="Stajich J.E."/>
            <person name="Barry K."/>
            <person name="Grigoriev I.V."/>
            <person name="Crous P."/>
            <person name="Smith M.E."/>
        </authorList>
    </citation>
    <scope>NUCLEOTIDE SEQUENCE</scope>
    <source>
        <strain evidence="11">RSA 567</strain>
    </source>
</reference>
<dbReference type="OrthoDB" id="185659at2759"/>
<feature type="region of interest" description="Disordered" evidence="9">
    <location>
        <begin position="229"/>
        <end position="252"/>
    </location>
</feature>
<evidence type="ECO:0000256" key="5">
    <source>
        <dbReference type="ARBA" id="ARBA00023002"/>
    </source>
</evidence>
<dbReference type="CDD" id="cd03015">
    <property type="entry name" value="PRX_Typ2cys"/>
    <property type="match status" value="1"/>
</dbReference>
<evidence type="ECO:0000313" key="11">
    <source>
        <dbReference type="EMBL" id="KAJ1973047.1"/>
    </source>
</evidence>
<sequence>MRAQLLRTLASAASHAAPLTRTGTIAPAAGLCGGALRARSTISSLTAQRWSTGRRLLHSLVQKPAPQWSAKGVQGGEIKPMALTDFKGKYVVMVFYPMDFTFVCPTELVAFSDRHAEFEELNTQVVGISVDSEYSHLAWTNLPRSKGGLGNIKIPLIADLTKSIAQQYGVLLENDGVALRGLFIIDPHGNVRIQHVNDLPIGRSVDETLRLIEAIQFTEKHGEVCPANWTKGGSTIKPNPKESHEYFSKANA</sequence>
<dbReference type="GO" id="GO:0008379">
    <property type="term" value="F:thioredoxin peroxidase activity"/>
    <property type="evidence" value="ECO:0007669"/>
    <property type="project" value="TreeGrafter"/>
</dbReference>
<evidence type="ECO:0000256" key="1">
    <source>
        <dbReference type="ARBA" id="ARBA00009796"/>
    </source>
</evidence>
<dbReference type="GO" id="GO:0033554">
    <property type="term" value="P:cellular response to stress"/>
    <property type="evidence" value="ECO:0007669"/>
    <property type="project" value="TreeGrafter"/>
</dbReference>
<name>A0A9W8B119_9FUNG</name>
<dbReference type="EC" id="1.11.1.24" evidence="2"/>
<keyword evidence="4" id="KW-0049">Antioxidant</keyword>
<comment type="catalytic activity">
    <reaction evidence="8">
        <text>a hydroperoxide + [thioredoxin]-dithiol = an alcohol + [thioredoxin]-disulfide + H2O</text>
        <dbReference type="Rhea" id="RHEA:62620"/>
        <dbReference type="Rhea" id="RHEA-COMP:10698"/>
        <dbReference type="Rhea" id="RHEA-COMP:10700"/>
        <dbReference type="ChEBI" id="CHEBI:15377"/>
        <dbReference type="ChEBI" id="CHEBI:29950"/>
        <dbReference type="ChEBI" id="CHEBI:30879"/>
        <dbReference type="ChEBI" id="CHEBI:35924"/>
        <dbReference type="ChEBI" id="CHEBI:50058"/>
        <dbReference type="EC" id="1.11.1.24"/>
    </reaction>
</comment>
<dbReference type="InterPro" id="IPR000866">
    <property type="entry name" value="AhpC/TSA"/>
</dbReference>
<dbReference type="SUPFAM" id="SSF52833">
    <property type="entry name" value="Thioredoxin-like"/>
    <property type="match status" value="1"/>
</dbReference>
<dbReference type="PANTHER" id="PTHR10681">
    <property type="entry name" value="THIOREDOXIN PEROXIDASE"/>
    <property type="match status" value="1"/>
</dbReference>
<evidence type="ECO:0000256" key="4">
    <source>
        <dbReference type="ARBA" id="ARBA00022862"/>
    </source>
</evidence>
<keyword evidence="3 11" id="KW-0575">Peroxidase</keyword>
<dbReference type="Pfam" id="PF00578">
    <property type="entry name" value="AhpC-TSA"/>
    <property type="match status" value="1"/>
</dbReference>
<comment type="caution">
    <text evidence="11">The sequence shown here is derived from an EMBL/GenBank/DDBJ whole genome shotgun (WGS) entry which is preliminary data.</text>
</comment>
<dbReference type="GO" id="GO:0042744">
    <property type="term" value="P:hydrogen peroxide catabolic process"/>
    <property type="evidence" value="ECO:0007669"/>
    <property type="project" value="TreeGrafter"/>
</dbReference>
<evidence type="ECO:0000259" key="10">
    <source>
        <dbReference type="PROSITE" id="PS51352"/>
    </source>
</evidence>
<gene>
    <name evidence="11" type="primary">TSA1</name>
    <name evidence="11" type="ORF">H4R34_005206</name>
</gene>
<dbReference type="PROSITE" id="PS51352">
    <property type="entry name" value="THIOREDOXIN_2"/>
    <property type="match status" value="1"/>
</dbReference>